<dbReference type="Pfam" id="PF00072">
    <property type="entry name" value="Response_reg"/>
    <property type="match status" value="1"/>
</dbReference>
<evidence type="ECO:0000259" key="3">
    <source>
        <dbReference type="PROSITE" id="PS50110"/>
    </source>
</evidence>
<dbReference type="Proteomes" id="UP000032305">
    <property type="component" value="Unassembled WGS sequence"/>
</dbReference>
<dbReference type="PANTHER" id="PTHR44591:SF24">
    <property type="entry name" value="PROTEIN-GLUTAMATE METHYLESTERASE_PROTEIN-GLUTAMINE GLUTAMINASE 1"/>
    <property type="match status" value="1"/>
</dbReference>
<evidence type="ECO:0000256" key="2">
    <source>
        <dbReference type="PROSITE-ProRule" id="PRU00169"/>
    </source>
</evidence>
<comment type="caution">
    <text evidence="4">The sequence shown here is derived from an EMBL/GenBank/DDBJ whole genome shotgun (WGS) entry which is preliminary data.</text>
</comment>
<dbReference type="InterPro" id="IPR001789">
    <property type="entry name" value="Sig_transdc_resp-reg_receiver"/>
</dbReference>
<evidence type="ECO:0000256" key="1">
    <source>
        <dbReference type="ARBA" id="ARBA00022553"/>
    </source>
</evidence>
<evidence type="ECO:0000313" key="4">
    <source>
        <dbReference type="EMBL" id="GAM00449.1"/>
    </source>
</evidence>
<organism evidence="4 5">
    <name type="scientific">Sphingomonas parapaucimobilis NBRC 15100</name>
    <dbReference type="NCBI Taxonomy" id="1219049"/>
    <lineage>
        <taxon>Bacteria</taxon>
        <taxon>Pseudomonadati</taxon>
        <taxon>Pseudomonadota</taxon>
        <taxon>Alphaproteobacteria</taxon>
        <taxon>Sphingomonadales</taxon>
        <taxon>Sphingomonadaceae</taxon>
        <taxon>Sphingomonas</taxon>
    </lineage>
</organism>
<dbReference type="PROSITE" id="PS50110">
    <property type="entry name" value="RESPONSE_REGULATORY"/>
    <property type="match status" value="1"/>
</dbReference>
<keyword evidence="1 2" id="KW-0597">Phosphoprotein</keyword>
<dbReference type="SMART" id="SM00448">
    <property type="entry name" value="REC"/>
    <property type="match status" value="1"/>
</dbReference>
<accession>A0A0A1W6B9</accession>
<protein>
    <submittedName>
        <fullName evidence="4">Putative two-component response regulator</fullName>
    </submittedName>
</protein>
<dbReference type="InterPro" id="IPR050595">
    <property type="entry name" value="Bact_response_regulator"/>
</dbReference>
<proteinExistence type="predicted"/>
<reference evidence="4 5" key="1">
    <citation type="submission" date="2014-11" db="EMBL/GenBank/DDBJ databases">
        <title>Whole genome shotgun sequence of Sphingomonas parapaucimobilis NBRC 15100.</title>
        <authorList>
            <person name="Katano-Makiyama Y."/>
            <person name="Hosoyama A."/>
            <person name="Hashimoto M."/>
            <person name="Hosoyama Y."/>
            <person name="Noguchi M."/>
            <person name="Numata M."/>
            <person name="Tsuchikane K."/>
            <person name="Hirakata S."/>
            <person name="Uohara A."/>
            <person name="Shimodaira J."/>
            <person name="Ohji S."/>
            <person name="Ichikawa N."/>
            <person name="Kimura A."/>
            <person name="Yamazoe A."/>
            <person name="Fujita N."/>
        </authorList>
    </citation>
    <scope>NUCLEOTIDE SEQUENCE [LARGE SCALE GENOMIC DNA]</scope>
    <source>
        <strain evidence="4 5">NBRC 15100</strain>
    </source>
</reference>
<dbReference type="GO" id="GO:0000160">
    <property type="term" value="P:phosphorelay signal transduction system"/>
    <property type="evidence" value="ECO:0007669"/>
    <property type="project" value="InterPro"/>
</dbReference>
<dbReference type="Gene3D" id="3.40.50.2300">
    <property type="match status" value="1"/>
</dbReference>
<dbReference type="InterPro" id="IPR011006">
    <property type="entry name" value="CheY-like_superfamily"/>
</dbReference>
<dbReference type="PANTHER" id="PTHR44591">
    <property type="entry name" value="STRESS RESPONSE REGULATOR PROTEIN 1"/>
    <property type="match status" value="1"/>
</dbReference>
<sequence>MNRRSPLADKRILVVEDEYFIARDLERALRAADAVVVGPVATLEQGLDIAENQPLDAAVLDVNLAGERAFEIADRLSARDVPWTFLTGYDEWALPAPYRSASIVAKPFQPDRIIRAIGALIPDKGCA</sequence>
<dbReference type="AlphaFoldDB" id="A0A0A1W6B9"/>
<dbReference type="RefSeq" id="WP_042485390.1">
    <property type="nucleotide sequence ID" value="NZ_BBPI01000034.1"/>
</dbReference>
<dbReference type="eggNOG" id="COG0784">
    <property type="taxonomic scope" value="Bacteria"/>
</dbReference>
<keyword evidence="5" id="KW-1185">Reference proteome</keyword>
<feature type="domain" description="Response regulatory" evidence="3">
    <location>
        <begin position="11"/>
        <end position="121"/>
    </location>
</feature>
<evidence type="ECO:0000313" key="5">
    <source>
        <dbReference type="Proteomes" id="UP000032305"/>
    </source>
</evidence>
<feature type="modified residue" description="4-aspartylphosphate" evidence="2">
    <location>
        <position position="61"/>
    </location>
</feature>
<dbReference type="SUPFAM" id="SSF52172">
    <property type="entry name" value="CheY-like"/>
    <property type="match status" value="1"/>
</dbReference>
<name>A0A0A1W6B9_9SPHN</name>
<gene>
    <name evidence="4" type="ORF">SP5_034_00210</name>
</gene>
<dbReference type="EMBL" id="BBPI01000034">
    <property type="protein sequence ID" value="GAM00449.1"/>
    <property type="molecule type" value="Genomic_DNA"/>
</dbReference>
<dbReference type="OrthoDB" id="582170at2"/>